<keyword evidence="5" id="KW-0411">Iron-sulfur</keyword>
<reference evidence="7" key="2">
    <citation type="submission" date="2023-01" db="EMBL/GenBank/DDBJ databases">
        <title>Draft genome sequence of Litoribrevibacter albus strain NBRC 110071.</title>
        <authorList>
            <person name="Sun Q."/>
            <person name="Mori K."/>
        </authorList>
    </citation>
    <scope>NUCLEOTIDE SEQUENCE</scope>
    <source>
        <strain evidence="7">NBRC 110071</strain>
    </source>
</reference>
<dbReference type="SFLD" id="SFLDS00029">
    <property type="entry name" value="Radical_SAM"/>
    <property type="match status" value="1"/>
</dbReference>
<dbReference type="AlphaFoldDB" id="A0AA37W540"/>
<dbReference type="InterPro" id="IPR058240">
    <property type="entry name" value="rSAM_sf"/>
</dbReference>
<reference evidence="7" key="1">
    <citation type="journal article" date="2014" name="Int. J. Syst. Evol. Microbiol.">
        <title>Complete genome sequence of Corynebacterium casei LMG S-19264T (=DSM 44701T), isolated from a smear-ripened cheese.</title>
        <authorList>
            <consortium name="US DOE Joint Genome Institute (JGI-PGF)"/>
            <person name="Walter F."/>
            <person name="Albersmeier A."/>
            <person name="Kalinowski J."/>
            <person name="Ruckert C."/>
        </authorList>
    </citation>
    <scope>NUCLEOTIDE SEQUENCE</scope>
    <source>
        <strain evidence="7">NBRC 110071</strain>
    </source>
</reference>
<evidence type="ECO:0000256" key="5">
    <source>
        <dbReference type="ARBA" id="ARBA00023014"/>
    </source>
</evidence>
<comment type="cofactor">
    <cofactor evidence="1">
        <name>[4Fe-4S] cluster</name>
        <dbReference type="ChEBI" id="CHEBI:49883"/>
    </cofactor>
</comment>
<gene>
    <name evidence="7" type="ORF">GCM10007876_12260</name>
</gene>
<evidence type="ECO:0000313" key="8">
    <source>
        <dbReference type="Proteomes" id="UP001161389"/>
    </source>
</evidence>
<feature type="domain" description="Radical SAM core" evidence="6">
    <location>
        <begin position="90"/>
        <end position="184"/>
    </location>
</feature>
<evidence type="ECO:0000256" key="1">
    <source>
        <dbReference type="ARBA" id="ARBA00001966"/>
    </source>
</evidence>
<sequence>MRLLPFNFDRLTESEVIITNVAGFHRCISSDDLSTLVYEPSLLDCEAKEDLQSGLFLAEGADSSVLSASLASGLSKRLMAEMTFQPVYMIIPTLRCDHTCSYCQVSRASINASNYDLDKSLIPLIMRKIRSLSQPPYKIEIQGGEPLLRFDLIQAIYDEAVKVLGDSFEIVIATSLSLFNEEVLVWSSDKPINFSTSLDGSGLVHDANRILPGTSSFTKFSDSFWLIKERLGADRVSSVTTVTSELIDNPHSLINAALELGLNDLFVRPISPYGFAGHTFEYSISDYMRFYSELMASVIDLNLSGRRLTEHSAAIHLKRIFNPGFSHYADLKSPSGFLFNSLLFNYDGKVYGSDEARMLQRVATDVDLSFGHVETLDFTANTVAKHVMENGFNLVQPGCESCAYQPYCGVDPMQNISLFGEPVGLKSNSFYCTYHKSMFRYLFSKYYSDCTYKNMFDRWTDE</sequence>
<name>A0AA37W540_9GAMM</name>
<protein>
    <submittedName>
        <fullName evidence="7">His-Xaa-Ser system radical SAM maturase HxsB</fullName>
    </submittedName>
</protein>
<dbReference type="Gene3D" id="3.20.20.70">
    <property type="entry name" value="Aldolase class I"/>
    <property type="match status" value="1"/>
</dbReference>
<dbReference type="NCBIfam" id="TIGR03978">
    <property type="entry name" value="rSAM_paired_1"/>
    <property type="match status" value="1"/>
</dbReference>
<dbReference type="Pfam" id="PF04055">
    <property type="entry name" value="Radical_SAM"/>
    <property type="match status" value="1"/>
</dbReference>
<evidence type="ECO:0000256" key="3">
    <source>
        <dbReference type="ARBA" id="ARBA00022723"/>
    </source>
</evidence>
<dbReference type="InterPro" id="IPR013785">
    <property type="entry name" value="Aldolase_TIM"/>
</dbReference>
<accession>A0AA37W540</accession>
<keyword evidence="2" id="KW-0949">S-adenosyl-L-methionine</keyword>
<dbReference type="GO" id="GO:0046872">
    <property type="term" value="F:metal ion binding"/>
    <property type="evidence" value="ECO:0007669"/>
    <property type="project" value="UniProtKB-KW"/>
</dbReference>
<dbReference type="InterPro" id="IPR024023">
    <property type="entry name" value="rSAM_paired_HxsB"/>
</dbReference>
<dbReference type="SFLD" id="SFLDG01386">
    <property type="entry name" value="main_SPASM_domain-containing"/>
    <property type="match status" value="1"/>
</dbReference>
<dbReference type="PANTHER" id="PTHR43273">
    <property type="entry name" value="ANAEROBIC SULFATASE-MATURATING ENZYME HOMOLOG ASLB-RELATED"/>
    <property type="match status" value="1"/>
</dbReference>
<dbReference type="Proteomes" id="UP001161389">
    <property type="component" value="Unassembled WGS sequence"/>
</dbReference>
<dbReference type="RefSeq" id="WP_284380040.1">
    <property type="nucleotide sequence ID" value="NZ_BSNM01000009.1"/>
</dbReference>
<dbReference type="GO" id="GO:0016491">
    <property type="term" value="F:oxidoreductase activity"/>
    <property type="evidence" value="ECO:0007669"/>
    <property type="project" value="InterPro"/>
</dbReference>
<proteinExistence type="predicted"/>
<evidence type="ECO:0000259" key="6">
    <source>
        <dbReference type="Pfam" id="PF04055"/>
    </source>
</evidence>
<dbReference type="InterPro" id="IPR023867">
    <property type="entry name" value="Sulphatase_maturase_rSAM"/>
</dbReference>
<dbReference type="SFLD" id="SFLDG01384">
    <property type="entry name" value="thioether_bond_formation_requi"/>
    <property type="match status" value="1"/>
</dbReference>
<comment type="caution">
    <text evidence="7">The sequence shown here is derived from an EMBL/GenBank/DDBJ whole genome shotgun (WGS) entry which is preliminary data.</text>
</comment>
<dbReference type="EMBL" id="BSNM01000009">
    <property type="protein sequence ID" value="GLQ30747.1"/>
    <property type="molecule type" value="Genomic_DNA"/>
</dbReference>
<dbReference type="SFLD" id="SFLDG01067">
    <property type="entry name" value="SPASM/twitch_domain_containing"/>
    <property type="match status" value="1"/>
</dbReference>
<evidence type="ECO:0000313" key="7">
    <source>
        <dbReference type="EMBL" id="GLQ30747.1"/>
    </source>
</evidence>
<dbReference type="PANTHER" id="PTHR43273:SF8">
    <property type="entry name" value="RADICAL SAM DOMAIN PROTEIN"/>
    <property type="match status" value="1"/>
</dbReference>
<organism evidence="7 8">
    <name type="scientific">Litoribrevibacter albus</name>
    <dbReference type="NCBI Taxonomy" id="1473156"/>
    <lineage>
        <taxon>Bacteria</taxon>
        <taxon>Pseudomonadati</taxon>
        <taxon>Pseudomonadota</taxon>
        <taxon>Gammaproteobacteria</taxon>
        <taxon>Oceanospirillales</taxon>
        <taxon>Oceanospirillaceae</taxon>
        <taxon>Litoribrevibacter</taxon>
    </lineage>
</organism>
<keyword evidence="4" id="KW-0408">Iron</keyword>
<dbReference type="SUPFAM" id="SSF102114">
    <property type="entry name" value="Radical SAM enzymes"/>
    <property type="match status" value="1"/>
</dbReference>
<keyword evidence="3" id="KW-0479">Metal-binding</keyword>
<dbReference type="CDD" id="cd01335">
    <property type="entry name" value="Radical_SAM"/>
    <property type="match status" value="1"/>
</dbReference>
<evidence type="ECO:0000256" key="4">
    <source>
        <dbReference type="ARBA" id="ARBA00023004"/>
    </source>
</evidence>
<evidence type="ECO:0000256" key="2">
    <source>
        <dbReference type="ARBA" id="ARBA00022691"/>
    </source>
</evidence>
<dbReference type="GO" id="GO:0051536">
    <property type="term" value="F:iron-sulfur cluster binding"/>
    <property type="evidence" value="ECO:0007669"/>
    <property type="project" value="UniProtKB-KW"/>
</dbReference>
<keyword evidence="8" id="KW-1185">Reference proteome</keyword>
<dbReference type="InterPro" id="IPR007197">
    <property type="entry name" value="rSAM"/>
</dbReference>